<dbReference type="Proteomes" id="UP000218267">
    <property type="component" value="Chromosome"/>
</dbReference>
<dbReference type="KEGG" id="mbas:ALGA_1456"/>
<gene>
    <name evidence="1" type="ORF">ALGA_1456</name>
</gene>
<organism evidence="1 2">
    <name type="scientific">Labilibaculum antarcticum</name>
    <dbReference type="NCBI Taxonomy" id="1717717"/>
    <lineage>
        <taxon>Bacteria</taxon>
        <taxon>Pseudomonadati</taxon>
        <taxon>Bacteroidota</taxon>
        <taxon>Bacteroidia</taxon>
        <taxon>Marinilabiliales</taxon>
        <taxon>Marinifilaceae</taxon>
        <taxon>Labilibaculum</taxon>
    </lineage>
</organism>
<dbReference type="RefSeq" id="WP_096428717.1">
    <property type="nucleotide sequence ID" value="NZ_AP018042.1"/>
</dbReference>
<keyword evidence="2" id="KW-1185">Reference proteome</keyword>
<dbReference type="OrthoDB" id="662693at2"/>
<reference evidence="1 2" key="1">
    <citation type="journal article" date="2018" name="Mar. Genomics">
        <title>Complete genome sequence of Marinifilaceae bacterium strain SPP2, isolated from the Antarctic marine sediment.</title>
        <authorList>
            <person name="Watanabe M."/>
            <person name="Kojima H."/>
            <person name="Fukui M."/>
        </authorList>
    </citation>
    <scope>NUCLEOTIDE SEQUENCE [LARGE SCALE GENOMIC DNA]</scope>
    <source>
        <strain evidence="1 2">SPP2</strain>
    </source>
</reference>
<protein>
    <submittedName>
        <fullName evidence="1">Uncharacterized protein</fullName>
    </submittedName>
</protein>
<evidence type="ECO:0000313" key="2">
    <source>
        <dbReference type="Proteomes" id="UP000218267"/>
    </source>
</evidence>
<reference evidence="2" key="2">
    <citation type="journal article" date="2020" name="Antonie Van Leeuwenhoek">
        <title>Labilibaculum antarcticum sp. nov., a novel facultative anaerobic, psychrotorelant bacterium isolated from marine sediment of Antarctica.</title>
        <authorList>
            <person name="Watanabe M."/>
            <person name="Kojima H."/>
            <person name="Fukui M."/>
        </authorList>
    </citation>
    <scope>NUCLEOTIDE SEQUENCE [LARGE SCALE GENOMIC DNA]</scope>
    <source>
        <strain evidence="2">SPP2</strain>
    </source>
</reference>
<dbReference type="AlphaFoldDB" id="A0A1Y1CHN5"/>
<accession>A0A1Y1CHN5</accession>
<name>A0A1Y1CHN5_9BACT</name>
<sequence length="364" mass="42372">MRFSILCFLAIFIGTISAGQIKDSIPSLSCNEYTLFESDELLEICLKGDIRKLFKDRGDNAVYHPFQFTFGIEGISQSVDIRVKTRGNFRKLRENCRIPPLLLNFDSLPNSGGKLFYQQNKLKLVTACQNEKYVLREYLAYKIYQLVSEKSFCVRLVTICFEDSEKGKTTDPKYGILLEDQNCMAERNQSRLVKRLNLNPKKTDREMFLKMAVFQFLIGNTDWSIQYLHNIKLISGVQNAALIPVPYDFDHSGIVDTPYALPAEELQMRSVRQRRYRGYCLRNMEDFESTFAVFKDAKEDIYNLYKNSHLLEEDYIKSTLKYLDEFYDIISDKKKSKRAFQYPCNKYGTGNVVIKGINKIKPNK</sequence>
<dbReference type="EMBL" id="AP018042">
    <property type="protein sequence ID" value="BAX79835.1"/>
    <property type="molecule type" value="Genomic_DNA"/>
</dbReference>
<evidence type="ECO:0000313" key="1">
    <source>
        <dbReference type="EMBL" id="BAX79835.1"/>
    </source>
</evidence>
<proteinExistence type="predicted"/>